<evidence type="ECO:0000313" key="2">
    <source>
        <dbReference type="Proteomes" id="UP001054945"/>
    </source>
</evidence>
<name>A0AAV4VX88_CAEEX</name>
<organism evidence="1 2">
    <name type="scientific">Caerostris extrusa</name>
    <name type="common">Bark spider</name>
    <name type="synonym">Caerostris bankana</name>
    <dbReference type="NCBI Taxonomy" id="172846"/>
    <lineage>
        <taxon>Eukaryota</taxon>
        <taxon>Metazoa</taxon>
        <taxon>Ecdysozoa</taxon>
        <taxon>Arthropoda</taxon>
        <taxon>Chelicerata</taxon>
        <taxon>Arachnida</taxon>
        <taxon>Araneae</taxon>
        <taxon>Araneomorphae</taxon>
        <taxon>Entelegynae</taxon>
        <taxon>Araneoidea</taxon>
        <taxon>Araneidae</taxon>
        <taxon>Caerostris</taxon>
    </lineage>
</organism>
<comment type="caution">
    <text evidence="1">The sequence shown here is derived from an EMBL/GenBank/DDBJ whole genome shotgun (WGS) entry which is preliminary data.</text>
</comment>
<gene>
    <name evidence="1" type="ORF">CEXT_32991</name>
</gene>
<keyword evidence="2" id="KW-1185">Reference proteome</keyword>
<sequence length="83" mass="9800">MKSEARPFLLLFQLFRRVKIYSSSSGSLFHCSFIPYSFLYNPRTIPRSPFSFFEVRCFKESIGLFELMGSLERYQDHALDSTK</sequence>
<accession>A0AAV4VX88</accession>
<evidence type="ECO:0000313" key="1">
    <source>
        <dbReference type="EMBL" id="GIY74088.1"/>
    </source>
</evidence>
<proteinExistence type="predicted"/>
<dbReference type="Proteomes" id="UP001054945">
    <property type="component" value="Unassembled WGS sequence"/>
</dbReference>
<dbReference type="AlphaFoldDB" id="A0AAV4VX88"/>
<reference evidence="1 2" key="1">
    <citation type="submission" date="2021-06" db="EMBL/GenBank/DDBJ databases">
        <title>Caerostris extrusa draft genome.</title>
        <authorList>
            <person name="Kono N."/>
            <person name="Arakawa K."/>
        </authorList>
    </citation>
    <scope>NUCLEOTIDE SEQUENCE [LARGE SCALE GENOMIC DNA]</scope>
</reference>
<dbReference type="EMBL" id="BPLR01015168">
    <property type="protein sequence ID" value="GIY74088.1"/>
    <property type="molecule type" value="Genomic_DNA"/>
</dbReference>
<protein>
    <submittedName>
        <fullName evidence="1">Uncharacterized protein</fullName>
    </submittedName>
</protein>